<feature type="domain" description="Glycosyl transferase family 1" evidence="1">
    <location>
        <begin position="241"/>
        <end position="385"/>
    </location>
</feature>
<dbReference type="EMBL" id="QNTQ01000030">
    <property type="protein sequence ID" value="RBI82690.1"/>
    <property type="molecule type" value="Genomic_DNA"/>
</dbReference>
<comment type="caution">
    <text evidence="2">The sequence shown here is derived from an EMBL/GenBank/DDBJ whole genome shotgun (WGS) entry which is preliminary data.</text>
</comment>
<protein>
    <submittedName>
        <fullName evidence="2">Glycosyl transferase family 1</fullName>
    </submittedName>
</protein>
<dbReference type="InterPro" id="IPR050194">
    <property type="entry name" value="Glycosyltransferase_grp1"/>
</dbReference>
<dbReference type="RefSeq" id="WP_113290929.1">
    <property type="nucleotide sequence ID" value="NZ_QNTQ01000030.1"/>
</dbReference>
<dbReference type="PANTHER" id="PTHR45947:SF3">
    <property type="entry name" value="SULFOQUINOVOSYL TRANSFERASE SQD2"/>
    <property type="match status" value="1"/>
</dbReference>
<dbReference type="PANTHER" id="PTHR45947">
    <property type="entry name" value="SULFOQUINOVOSYL TRANSFERASE SQD2"/>
    <property type="match status" value="1"/>
</dbReference>
<reference evidence="2 3" key="1">
    <citation type="submission" date="2018-07" db="EMBL/GenBank/DDBJ databases">
        <title>Rhodosalinus sp. strain E84T genomic sequence and assembly.</title>
        <authorList>
            <person name="Liu Z.-W."/>
            <person name="Lu D.-C."/>
        </authorList>
    </citation>
    <scope>NUCLEOTIDE SEQUENCE [LARGE SCALE GENOMIC DNA]</scope>
    <source>
        <strain evidence="2 3">E84</strain>
    </source>
</reference>
<evidence type="ECO:0000259" key="1">
    <source>
        <dbReference type="Pfam" id="PF00534"/>
    </source>
</evidence>
<dbReference type="Proteomes" id="UP000253370">
    <property type="component" value="Unassembled WGS sequence"/>
</dbReference>
<keyword evidence="3" id="KW-1185">Reference proteome</keyword>
<proteinExistence type="predicted"/>
<sequence length="433" mass="48062">MPADTSRPRVLLLADDCNPEWPSLPVVGYKYARALAQVAQVTLATHVRNRANIEAAGDRLDVAYMDNEYIAAPLHRISRRLRGGDEVAWSTSMAFAYLPYLAFEREVWRHFSGALRAGDFDIVHRITPMSPTLPSFMAGRTPQPFVLGPLNGNLDWPRAFAAERTRERERLRTLRRAYRFLPYARRTQSRAACILAAFEHTRADLWAADPARVLMMPEIGFDPAIFHDRGAAPSGARGPDGRVHFLYAGRLVPYKLPELPLRAVAGSDLLRRHKLHVVGDGPERPRLEAIIREEGLEDCVTLEGRTDQAGVADWMRGCDVFVFPSIRELGAGVVIEAMASGMHCLVTDYGAPAALAAQGRGDRMPMAPFEDLVAGFRKAMERAATERERSARIASEGQAYAEAQFTWARKAEKTVGLYRALIEGAPLPALGYE</sequence>
<dbReference type="OrthoDB" id="9790710at2"/>
<accession>A0A365U410</accession>
<dbReference type="CDD" id="cd03801">
    <property type="entry name" value="GT4_PimA-like"/>
    <property type="match status" value="1"/>
</dbReference>
<gene>
    <name evidence="2" type="ORF">DRV85_18370</name>
</gene>
<evidence type="ECO:0000313" key="2">
    <source>
        <dbReference type="EMBL" id="RBI82690.1"/>
    </source>
</evidence>
<dbReference type="SUPFAM" id="SSF53756">
    <property type="entry name" value="UDP-Glycosyltransferase/glycogen phosphorylase"/>
    <property type="match status" value="1"/>
</dbReference>
<dbReference type="InterPro" id="IPR001296">
    <property type="entry name" value="Glyco_trans_1"/>
</dbReference>
<evidence type="ECO:0000313" key="3">
    <source>
        <dbReference type="Proteomes" id="UP000253370"/>
    </source>
</evidence>
<dbReference type="GO" id="GO:0016757">
    <property type="term" value="F:glycosyltransferase activity"/>
    <property type="evidence" value="ECO:0007669"/>
    <property type="project" value="InterPro"/>
</dbReference>
<dbReference type="Gene3D" id="3.40.50.2000">
    <property type="entry name" value="Glycogen Phosphorylase B"/>
    <property type="match status" value="2"/>
</dbReference>
<organism evidence="2 3">
    <name type="scientific">Rhodosalinus halophilus</name>
    <dbReference type="NCBI Taxonomy" id="2259333"/>
    <lineage>
        <taxon>Bacteria</taxon>
        <taxon>Pseudomonadati</taxon>
        <taxon>Pseudomonadota</taxon>
        <taxon>Alphaproteobacteria</taxon>
        <taxon>Rhodobacterales</taxon>
        <taxon>Paracoccaceae</taxon>
        <taxon>Rhodosalinus</taxon>
    </lineage>
</organism>
<keyword evidence="2" id="KW-0808">Transferase</keyword>
<dbReference type="Pfam" id="PF00534">
    <property type="entry name" value="Glycos_transf_1"/>
    <property type="match status" value="1"/>
</dbReference>
<name>A0A365U410_9RHOB</name>
<dbReference type="AlphaFoldDB" id="A0A365U410"/>